<dbReference type="CDD" id="cd14014">
    <property type="entry name" value="STKc_PknB_like"/>
    <property type="match status" value="1"/>
</dbReference>
<feature type="compositionally biased region" description="Low complexity" evidence="8">
    <location>
        <begin position="347"/>
        <end position="367"/>
    </location>
</feature>
<keyword evidence="6 7" id="KW-0067">ATP-binding</keyword>
<evidence type="ECO:0000256" key="9">
    <source>
        <dbReference type="SAM" id="Phobius"/>
    </source>
</evidence>
<feature type="region of interest" description="Disordered" evidence="8">
    <location>
        <begin position="535"/>
        <end position="600"/>
    </location>
</feature>
<sequence length="662" mass="66426">MPDVPDQIAAYRILRPLGSGGMGTVHLAEHVTLGRRVALKLLAPELAHDDGFRERFMREARLAARLDHPAVVPVYDAGSDEAGLWLAMRYVPGEDLAARLRRRGPLPPVAAVAVVEALAAALDHAHAQGIVHRDVKPSNVLLEGPLGDDPGALPERVLLADFGLTAELDGSGELTRTGTLLGSIDYVAPEQVDGGDVDARADVYGLTATLVAALTGAPPYDGTTARKLYAHVNAPPPALGEERPALGPFDEVVAAGMAKDAAARPATAGALAADARMALRRIAEPQATQPMAAVDPDGAPARPVPPPGAEPAARPRDAEPTRVVPGTEPTVARPRDADPTRVVPAEPTRVAPGPGRAAPAGDPVGPAARHEVARIAVERGTDPTRVRAGRDGAGPAPPASGAAAAGGRRAAPWAIAGLVALLVALGAVVALGLSRGDDGSDVASTRSTSSAAQDEGRTTGEGGPATDGDGTSSGDAAGADEGTTTDGGDAGSPPPAGGTPVEGGGVLRAGSGAPIAGAPPAEYLAADQGWRTALPAPAEGGWAPPSRTARSGGALHRVRQSGPGGRVVIVDHTPGQAASFASRRDDERRAVPGTAAGTATGYGFSDRRISGIPECGAGYCVDVPLNLGPDGPGWGVLAAAPTADEAWATAIRIAQATGRTGG</sequence>
<evidence type="ECO:0000256" key="1">
    <source>
        <dbReference type="ARBA" id="ARBA00012513"/>
    </source>
</evidence>
<keyword evidence="9" id="KW-0812">Transmembrane</keyword>
<feature type="region of interest" description="Disordered" evidence="8">
    <location>
        <begin position="434"/>
        <end position="513"/>
    </location>
</feature>
<protein>
    <recommendedName>
        <fullName evidence="1">non-specific serine/threonine protein kinase</fullName>
        <ecNumber evidence="1">2.7.11.1</ecNumber>
    </recommendedName>
</protein>
<dbReference type="Gene3D" id="3.30.200.20">
    <property type="entry name" value="Phosphorylase Kinase, domain 1"/>
    <property type="match status" value="1"/>
</dbReference>
<keyword evidence="3" id="KW-0808">Transferase</keyword>
<dbReference type="InterPro" id="IPR000719">
    <property type="entry name" value="Prot_kinase_dom"/>
</dbReference>
<keyword evidence="9" id="KW-1133">Transmembrane helix</keyword>
<feature type="compositionally biased region" description="Low complexity" evidence="8">
    <location>
        <begin position="292"/>
        <end position="301"/>
    </location>
</feature>
<dbReference type="InterPro" id="IPR008271">
    <property type="entry name" value="Ser/Thr_kinase_AS"/>
</dbReference>
<dbReference type="PANTHER" id="PTHR43289">
    <property type="entry name" value="MITOGEN-ACTIVATED PROTEIN KINASE KINASE KINASE 20-RELATED"/>
    <property type="match status" value="1"/>
</dbReference>
<feature type="compositionally biased region" description="Polar residues" evidence="8">
    <location>
        <begin position="442"/>
        <end position="452"/>
    </location>
</feature>
<keyword evidence="5 11" id="KW-0418">Kinase</keyword>
<evidence type="ECO:0000259" key="10">
    <source>
        <dbReference type="PROSITE" id="PS50011"/>
    </source>
</evidence>
<evidence type="ECO:0000256" key="2">
    <source>
        <dbReference type="ARBA" id="ARBA00022527"/>
    </source>
</evidence>
<evidence type="ECO:0000256" key="6">
    <source>
        <dbReference type="ARBA" id="ARBA00022840"/>
    </source>
</evidence>
<evidence type="ECO:0000313" key="12">
    <source>
        <dbReference type="Proteomes" id="UP001277761"/>
    </source>
</evidence>
<keyword evidence="12" id="KW-1185">Reference proteome</keyword>
<comment type="caution">
    <text evidence="11">The sequence shown here is derived from an EMBL/GenBank/DDBJ whole genome shotgun (WGS) entry which is preliminary data.</text>
</comment>
<dbReference type="PROSITE" id="PS50011">
    <property type="entry name" value="PROTEIN_KINASE_DOM"/>
    <property type="match status" value="1"/>
</dbReference>
<dbReference type="InterPro" id="IPR011009">
    <property type="entry name" value="Kinase-like_dom_sf"/>
</dbReference>
<reference evidence="11 12" key="1">
    <citation type="submission" date="2023-11" db="EMBL/GenBank/DDBJ databases">
        <authorList>
            <person name="Xu M."/>
            <person name="Jiang T."/>
        </authorList>
    </citation>
    <scope>NUCLEOTIDE SEQUENCE [LARGE SCALE GENOMIC DNA]</scope>
    <source>
        <strain evidence="11 12">SD</strain>
    </source>
</reference>
<dbReference type="Pfam" id="PF00069">
    <property type="entry name" value="Pkinase"/>
    <property type="match status" value="1"/>
</dbReference>
<proteinExistence type="predicted"/>
<evidence type="ECO:0000256" key="3">
    <source>
        <dbReference type="ARBA" id="ARBA00022679"/>
    </source>
</evidence>
<gene>
    <name evidence="11" type="ORF">SK069_12525</name>
</gene>
<keyword evidence="2" id="KW-0723">Serine/threonine-protein kinase</keyword>
<dbReference type="EC" id="2.7.11.1" evidence="1"/>
<dbReference type="SUPFAM" id="SSF56112">
    <property type="entry name" value="Protein kinase-like (PK-like)"/>
    <property type="match status" value="1"/>
</dbReference>
<evidence type="ECO:0000256" key="8">
    <source>
        <dbReference type="SAM" id="MobiDB-lite"/>
    </source>
</evidence>
<keyword evidence="9" id="KW-0472">Membrane</keyword>
<dbReference type="PROSITE" id="PS00108">
    <property type="entry name" value="PROTEIN_KINASE_ST"/>
    <property type="match status" value="1"/>
</dbReference>
<feature type="transmembrane region" description="Helical" evidence="9">
    <location>
        <begin position="413"/>
        <end position="433"/>
    </location>
</feature>
<feature type="compositionally biased region" description="Low complexity" evidence="8">
    <location>
        <begin position="466"/>
        <end position="487"/>
    </location>
</feature>
<dbReference type="SMART" id="SM00220">
    <property type="entry name" value="S_TKc"/>
    <property type="match status" value="1"/>
</dbReference>
<dbReference type="PROSITE" id="PS00107">
    <property type="entry name" value="PROTEIN_KINASE_ATP"/>
    <property type="match status" value="1"/>
</dbReference>
<evidence type="ECO:0000256" key="7">
    <source>
        <dbReference type="PROSITE-ProRule" id="PRU10141"/>
    </source>
</evidence>
<dbReference type="PANTHER" id="PTHR43289:SF6">
    <property type="entry name" value="SERINE_THREONINE-PROTEIN KINASE NEKL-3"/>
    <property type="match status" value="1"/>
</dbReference>
<feature type="compositionally biased region" description="Basic and acidic residues" evidence="8">
    <location>
        <begin position="368"/>
        <end position="390"/>
    </location>
</feature>
<dbReference type="EMBL" id="JAXAVX010000006">
    <property type="protein sequence ID" value="MDX8152425.1"/>
    <property type="molecule type" value="Genomic_DNA"/>
</dbReference>
<keyword evidence="4 7" id="KW-0547">Nucleotide-binding</keyword>
<dbReference type="Gene3D" id="1.10.510.10">
    <property type="entry name" value="Transferase(Phosphotransferase) domain 1"/>
    <property type="match status" value="1"/>
</dbReference>
<dbReference type="RefSeq" id="WP_319954581.1">
    <property type="nucleotide sequence ID" value="NZ_JAXAVX010000006.1"/>
</dbReference>
<name>A0ABU4VKS0_9ACTN</name>
<dbReference type="GO" id="GO:0016301">
    <property type="term" value="F:kinase activity"/>
    <property type="evidence" value="ECO:0007669"/>
    <property type="project" value="UniProtKB-KW"/>
</dbReference>
<dbReference type="Proteomes" id="UP001277761">
    <property type="component" value="Unassembled WGS sequence"/>
</dbReference>
<evidence type="ECO:0000256" key="5">
    <source>
        <dbReference type="ARBA" id="ARBA00022777"/>
    </source>
</evidence>
<organism evidence="11 12">
    <name type="scientific">Patulibacter brassicae</name>
    <dbReference type="NCBI Taxonomy" id="1705717"/>
    <lineage>
        <taxon>Bacteria</taxon>
        <taxon>Bacillati</taxon>
        <taxon>Actinomycetota</taxon>
        <taxon>Thermoleophilia</taxon>
        <taxon>Solirubrobacterales</taxon>
        <taxon>Patulibacteraceae</taxon>
        <taxon>Patulibacter</taxon>
    </lineage>
</organism>
<feature type="region of interest" description="Disordered" evidence="8">
    <location>
        <begin position="287"/>
        <end position="404"/>
    </location>
</feature>
<feature type="binding site" evidence="7">
    <location>
        <position position="40"/>
    </location>
    <ligand>
        <name>ATP</name>
        <dbReference type="ChEBI" id="CHEBI:30616"/>
    </ligand>
</feature>
<evidence type="ECO:0000256" key="4">
    <source>
        <dbReference type="ARBA" id="ARBA00022741"/>
    </source>
</evidence>
<feature type="domain" description="Protein kinase" evidence="10">
    <location>
        <begin position="11"/>
        <end position="277"/>
    </location>
</feature>
<evidence type="ECO:0000313" key="11">
    <source>
        <dbReference type="EMBL" id="MDX8152425.1"/>
    </source>
</evidence>
<accession>A0ABU4VKS0</accession>
<dbReference type="InterPro" id="IPR017441">
    <property type="entry name" value="Protein_kinase_ATP_BS"/>
</dbReference>